<dbReference type="EMBL" id="JAVRQU010000005">
    <property type="protein sequence ID" value="KAK5703094.1"/>
    <property type="molecule type" value="Genomic_DNA"/>
</dbReference>
<reference evidence="1" key="1">
    <citation type="submission" date="2023-08" db="EMBL/GenBank/DDBJ databases">
        <title>Black Yeasts Isolated from many extreme environments.</title>
        <authorList>
            <person name="Coleine C."/>
            <person name="Stajich J.E."/>
            <person name="Selbmann L."/>
        </authorList>
    </citation>
    <scope>NUCLEOTIDE SEQUENCE</scope>
    <source>
        <strain evidence="1">CCFEE 5810</strain>
    </source>
</reference>
<gene>
    <name evidence="1" type="ORF">LTR97_004043</name>
</gene>
<organism evidence="1 2">
    <name type="scientific">Elasticomyces elasticus</name>
    <dbReference type="NCBI Taxonomy" id="574655"/>
    <lineage>
        <taxon>Eukaryota</taxon>
        <taxon>Fungi</taxon>
        <taxon>Dikarya</taxon>
        <taxon>Ascomycota</taxon>
        <taxon>Pezizomycotina</taxon>
        <taxon>Dothideomycetes</taxon>
        <taxon>Dothideomycetidae</taxon>
        <taxon>Mycosphaerellales</taxon>
        <taxon>Teratosphaeriaceae</taxon>
        <taxon>Elasticomyces</taxon>
    </lineage>
</organism>
<dbReference type="Proteomes" id="UP001310594">
    <property type="component" value="Unassembled WGS sequence"/>
</dbReference>
<protein>
    <submittedName>
        <fullName evidence="1">Uncharacterized protein</fullName>
    </submittedName>
</protein>
<dbReference type="AlphaFoldDB" id="A0AAN8A3D3"/>
<accession>A0AAN8A3D3</accession>
<comment type="caution">
    <text evidence="1">The sequence shown here is derived from an EMBL/GenBank/DDBJ whole genome shotgun (WGS) entry which is preliminary data.</text>
</comment>
<proteinExistence type="predicted"/>
<sequence>MDTLDQNNQIYPATIGAQIAAAIIKTAGQTTKDVLAADDAEKKSAHTQDLSFDIRGQILSNASILWTTIRNDLANDSSYRYHNPGSTAWSPPIFIVPKSVNDLFIAEVRLQQPGEDGRTHQNTFLESSEADSVEQALRWLLLVATQLLGAREYDRKN</sequence>
<evidence type="ECO:0000313" key="2">
    <source>
        <dbReference type="Proteomes" id="UP001310594"/>
    </source>
</evidence>
<name>A0AAN8A3D3_9PEZI</name>
<evidence type="ECO:0000313" key="1">
    <source>
        <dbReference type="EMBL" id="KAK5703094.1"/>
    </source>
</evidence>